<protein>
    <submittedName>
        <fullName evidence="1">Zona pellucida sperm-binding protein 2</fullName>
    </submittedName>
</protein>
<organism evidence="1 2">
    <name type="scientific">Dissostichus eleginoides</name>
    <name type="common">Patagonian toothfish</name>
    <name type="synonym">Dissostichus amissus</name>
    <dbReference type="NCBI Taxonomy" id="100907"/>
    <lineage>
        <taxon>Eukaryota</taxon>
        <taxon>Metazoa</taxon>
        <taxon>Chordata</taxon>
        <taxon>Craniata</taxon>
        <taxon>Vertebrata</taxon>
        <taxon>Euteleostomi</taxon>
        <taxon>Actinopterygii</taxon>
        <taxon>Neopterygii</taxon>
        <taxon>Teleostei</taxon>
        <taxon>Neoteleostei</taxon>
        <taxon>Acanthomorphata</taxon>
        <taxon>Eupercaria</taxon>
        <taxon>Perciformes</taxon>
        <taxon>Notothenioidei</taxon>
        <taxon>Nototheniidae</taxon>
        <taxon>Dissostichus</taxon>
    </lineage>
</organism>
<comment type="caution">
    <text evidence="1">The sequence shown here is derived from an EMBL/GenBank/DDBJ whole genome shotgun (WGS) entry which is preliminary data.</text>
</comment>
<reference evidence="1" key="1">
    <citation type="submission" date="2023-04" db="EMBL/GenBank/DDBJ databases">
        <title>Chromosome-level genome of Chaenocephalus aceratus.</title>
        <authorList>
            <person name="Park H."/>
        </authorList>
    </citation>
    <scope>NUCLEOTIDE SEQUENCE</scope>
    <source>
        <strain evidence="1">DE</strain>
        <tissue evidence="1">Muscle</tissue>
    </source>
</reference>
<proteinExistence type="predicted"/>
<dbReference type="AlphaFoldDB" id="A0AAD9BL73"/>
<dbReference type="EMBL" id="JASDAP010000021">
    <property type="protein sequence ID" value="KAK1884773.1"/>
    <property type="molecule type" value="Genomic_DNA"/>
</dbReference>
<keyword evidence="2" id="KW-1185">Reference proteome</keyword>
<evidence type="ECO:0000313" key="2">
    <source>
        <dbReference type="Proteomes" id="UP001228049"/>
    </source>
</evidence>
<accession>A0AAD9BL73</accession>
<evidence type="ECO:0000313" key="1">
    <source>
        <dbReference type="EMBL" id="KAK1884773.1"/>
    </source>
</evidence>
<sequence length="71" mass="8303">MAGYGKCQDNRRSHIPVGTLACGFKAPQSRNMFSPDPIDCVFMHREQTVVWFLHNVRFTLRHIDRRSKQGR</sequence>
<name>A0AAD9BL73_DISEL</name>
<dbReference type="Proteomes" id="UP001228049">
    <property type="component" value="Unassembled WGS sequence"/>
</dbReference>
<gene>
    <name evidence="1" type="ORF">KUDE01_030971</name>
</gene>